<geneLocation type="plasmid" evidence="1 2">
    <name>pl2</name>
</geneLocation>
<dbReference type="AlphaFoldDB" id="A0A7G3GFB8"/>
<dbReference type="Proteomes" id="UP000515917">
    <property type="component" value="Plasmid pl2"/>
</dbReference>
<keyword evidence="1" id="KW-0614">Plasmid</keyword>
<proteinExistence type="predicted"/>
<organism evidence="1 2">
    <name type="scientific">Iodobacter fluviatilis</name>
    <dbReference type="NCBI Taxonomy" id="537"/>
    <lineage>
        <taxon>Bacteria</taxon>
        <taxon>Pseudomonadati</taxon>
        <taxon>Pseudomonadota</taxon>
        <taxon>Betaproteobacteria</taxon>
        <taxon>Neisseriales</taxon>
        <taxon>Chitinibacteraceae</taxon>
        <taxon>Iodobacter</taxon>
    </lineage>
</organism>
<gene>
    <name evidence="1" type="ORF">C1H71_20260</name>
</gene>
<name>A0A7G3GFB8_9NEIS</name>
<sequence>MIVRLQGRKYQVIRSVYDSDLKRCRQKMIGSFDSYLNSFPSSIIDLLTDDEKIEAEKWGNEKTASHNRSMKFFAISNAPEKFKQLTELVSSTDADTQAQVDKYLEAMLVNVDLLRKALKKREKAKKSLSVKAEAEQ</sequence>
<evidence type="ECO:0000313" key="1">
    <source>
        <dbReference type="EMBL" id="QBC45879.1"/>
    </source>
</evidence>
<evidence type="ECO:0000313" key="2">
    <source>
        <dbReference type="Proteomes" id="UP000515917"/>
    </source>
</evidence>
<reference evidence="1 2" key="1">
    <citation type="submission" date="2018-01" db="EMBL/GenBank/DDBJ databases">
        <title>Genome sequence of Iodobacter sp. strain PCH194 isolated from Indian Trans-Himalaya.</title>
        <authorList>
            <person name="Kumar V."/>
            <person name="Thakur V."/>
            <person name="Kumar S."/>
            <person name="Singh D."/>
        </authorList>
    </citation>
    <scope>NUCLEOTIDE SEQUENCE [LARGE SCALE GENOMIC DNA]</scope>
    <source>
        <strain evidence="1 2">PCH194</strain>
        <plasmid evidence="1 2">pl2</plasmid>
    </source>
</reference>
<accession>A0A7G3GFB8</accession>
<dbReference type="KEGG" id="ifl:C1H71_20260"/>
<protein>
    <submittedName>
        <fullName evidence="1">Uncharacterized protein</fullName>
    </submittedName>
</protein>
<dbReference type="EMBL" id="CP025782">
    <property type="protein sequence ID" value="QBC45879.1"/>
    <property type="molecule type" value="Genomic_DNA"/>
</dbReference>
<keyword evidence="2" id="KW-1185">Reference proteome</keyword>